<dbReference type="InterPro" id="IPR000629">
    <property type="entry name" value="RNA-helicase_DEAD-box_CS"/>
</dbReference>
<keyword evidence="5 11" id="KW-0347">Helicase</keyword>
<dbReference type="SUPFAM" id="SSF52540">
    <property type="entry name" value="P-loop containing nucleoside triphosphate hydrolases"/>
    <property type="match status" value="2"/>
</dbReference>
<evidence type="ECO:0000256" key="8">
    <source>
        <dbReference type="ARBA" id="ARBA00047984"/>
    </source>
</evidence>
<dbReference type="InterPro" id="IPR027417">
    <property type="entry name" value="P-loop_NTPase"/>
</dbReference>
<dbReference type="Gene3D" id="3.40.50.300">
    <property type="entry name" value="P-loop containing nucleotide triphosphate hydrolases"/>
    <property type="match status" value="2"/>
</dbReference>
<comment type="catalytic activity">
    <reaction evidence="8">
        <text>ATP + H2O = ADP + phosphate + H(+)</text>
        <dbReference type="Rhea" id="RHEA:13065"/>
        <dbReference type="ChEBI" id="CHEBI:15377"/>
        <dbReference type="ChEBI" id="CHEBI:15378"/>
        <dbReference type="ChEBI" id="CHEBI:30616"/>
        <dbReference type="ChEBI" id="CHEBI:43474"/>
        <dbReference type="ChEBI" id="CHEBI:456216"/>
        <dbReference type="EC" id="3.6.4.13"/>
    </reaction>
</comment>
<evidence type="ECO:0000256" key="7">
    <source>
        <dbReference type="ARBA" id="ARBA00038437"/>
    </source>
</evidence>
<dbReference type="CDD" id="cd00268">
    <property type="entry name" value="DEADc"/>
    <property type="match status" value="1"/>
</dbReference>
<gene>
    <name evidence="16" type="primary">rhlE_2</name>
    <name evidence="16" type="ORF">Cva_01298</name>
</gene>
<dbReference type="STRING" id="1629334.Cva_01298"/>
<evidence type="ECO:0000256" key="6">
    <source>
        <dbReference type="ARBA" id="ARBA00022840"/>
    </source>
</evidence>
<comment type="similarity">
    <text evidence="7 11">Belongs to the DEAD box helicase family.</text>
</comment>
<dbReference type="OrthoDB" id="9805696at2"/>
<evidence type="ECO:0000256" key="5">
    <source>
        <dbReference type="ARBA" id="ARBA00022806"/>
    </source>
</evidence>
<dbReference type="GO" id="GO:0016787">
    <property type="term" value="F:hydrolase activity"/>
    <property type="evidence" value="ECO:0007669"/>
    <property type="project" value="UniProtKB-KW"/>
</dbReference>
<dbReference type="InterPro" id="IPR001650">
    <property type="entry name" value="Helicase_C-like"/>
</dbReference>
<keyword evidence="3 11" id="KW-0547">Nucleotide-binding</keyword>
<evidence type="ECO:0000256" key="1">
    <source>
        <dbReference type="ARBA" id="ARBA00012552"/>
    </source>
</evidence>
<comment type="caution">
    <text evidence="16">The sequence shown here is derived from an EMBL/GenBank/DDBJ whole genome shotgun (WGS) entry which is preliminary data.</text>
</comment>
<sequence>MLFTELGLKENTLRGVLEVGYHTPTPVQEQVIPYVLNRRDIFGCAQTGTGKTASFTLPLLDILESGRARARMPRVLVLAPTRELANQVMDSFSTYGKYHKFNLVLTIGGESIYEQERKLAQGADVLIATPGRLLDLFDRGKIMLHALEIIVIDEADRMLDMGFIPDIEKIFSLIPEKRQTLMFSATVSPEVRKLSQMFLKDFVEVTVSRASKAADTVQQYLVHVTPKDKTKTLRHIIQKESIKSAIIFCNRKKDISTLCTSLKRNGYNVAPLHGDLHQTKRTETLTAFKQGDVHFLVASDIAARGIDVEELDFVFNFDVPINAEEYVHRIGRTGRAGRSGRAFMFVTKEDNILLKSIQKLLKFDITDYPIETENKKSPEPVQEKPDIQKPVRKHEERAIQPKKASIQGPVLGFGDMTPAFMKNYFPDLDSTTTITHS</sequence>
<reference evidence="16 17" key="1">
    <citation type="submission" date="2015-03" db="EMBL/GenBank/DDBJ databases">
        <title>Caedibacter varicaedens, whole genome shotgun sequence.</title>
        <authorList>
            <person name="Suzuki H."/>
            <person name="Dapper A.L."/>
            <person name="Gibson A.K."/>
            <person name="Jackson C."/>
            <person name="Lee H."/>
            <person name="Pejaver V.R."/>
            <person name="Doak T."/>
            <person name="Lynch M."/>
        </authorList>
    </citation>
    <scope>NUCLEOTIDE SEQUENCE [LARGE SCALE GENOMIC DNA]</scope>
</reference>
<organism evidence="16 17">
    <name type="scientific">Caedimonas varicaedens</name>
    <dbReference type="NCBI Taxonomy" id="1629334"/>
    <lineage>
        <taxon>Bacteria</taxon>
        <taxon>Pseudomonadati</taxon>
        <taxon>Pseudomonadota</taxon>
        <taxon>Alphaproteobacteria</taxon>
        <taxon>Holosporales</taxon>
        <taxon>Caedimonadaceae</taxon>
        <taxon>Caedimonas</taxon>
    </lineage>
</organism>
<keyword evidence="17" id="KW-1185">Reference proteome</keyword>
<feature type="short sequence motif" description="Q motif" evidence="10">
    <location>
        <begin position="1"/>
        <end position="29"/>
    </location>
</feature>
<keyword evidence="6 11" id="KW-0067">ATP-binding</keyword>
<dbReference type="PANTHER" id="PTHR47959">
    <property type="entry name" value="ATP-DEPENDENT RNA HELICASE RHLE-RELATED"/>
    <property type="match status" value="1"/>
</dbReference>
<dbReference type="CDD" id="cd18787">
    <property type="entry name" value="SF2_C_DEAD"/>
    <property type="match status" value="1"/>
</dbReference>
<evidence type="ECO:0000256" key="11">
    <source>
        <dbReference type="RuleBase" id="RU000492"/>
    </source>
</evidence>
<keyword evidence="2" id="KW-0963">Cytoplasm</keyword>
<proteinExistence type="inferred from homology"/>
<accession>A0A0K8MFH4</accession>
<dbReference type="PROSITE" id="PS51194">
    <property type="entry name" value="HELICASE_CTER"/>
    <property type="match status" value="1"/>
</dbReference>
<dbReference type="PROSITE" id="PS51192">
    <property type="entry name" value="HELICASE_ATP_BIND_1"/>
    <property type="match status" value="1"/>
</dbReference>
<dbReference type="Pfam" id="PF00270">
    <property type="entry name" value="DEAD"/>
    <property type="match status" value="1"/>
</dbReference>
<feature type="region of interest" description="Disordered" evidence="12">
    <location>
        <begin position="372"/>
        <end position="401"/>
    </location>
</feature>
<dbReference type="PROSITE" id="PS51195">
    <property type="entry name" value="Q_MOTIF"/>
    <property type="match status" value="1"/>
</dbReference>
<evidence type="ECO:0000259" key="14">
    <source>
        <dbReference type="PROSITE" id="PS51194"/>
    </source>
</evidence>
<dbReference type="AlphaFoldDB" id="A0A0K8MFH4"/>
<dbReference type="InterPro" id="IPR014001">
    <property type="entry name" value="Helicase_ATP-bd"/>
</dbReference>
<dbReference type="InterPro" id="IPR011545">
    <property type="entry name" value="DEAD/DEAH_box_helicase_dom"/>
</dbReference>
<evidence type="ECO:0000313" key="17">
    <source>
        <dbReference type="Proteomes" id="UP000036771"/>
    </source>
</evidence>
<evidence type="ECO:0000256" key="12">
    <source>
        <dbReference type="SAM" id="MobiDB-lite"/>
    </source>
</evidence>
<dbReference type="GO" id="GO:0005829">
    <property type="term" value="C:cytosol"/>
    <property type="evidence" value="ECO:0007669"/>
    <property type="project" value="TreeGrafter"/>
</dbReference>
<dbReference type="Pfam" id="PF00271">
    <property type="entry name" value="Helicase_C"/>
    <property type="match status" value="1"/>
</dbReference>
<feature type="domain" description="DEAD-box RNA helicase Q" evidence="15">
    <location>
        <begin position="1"/>
        <end position="29"/>
    </location>
</feature>
<evidence type="ECO:0000256" key="10">
    <source>
        <dbReference type="PROSITE-ProRule" id="PRU00552"/>
    </source>
</evidence>
<evidence type="ECO:0000259" key="15">
    <source>
        <dbReference type="PROSITE" id="PS51195"/>
    </source>
</evidence>
<feature type="compositionally biased region" description="Basic and acidic residues" evidence="12">
    <location>
        <begin position="372"/>
        <end position="399"/>
    </location>
</feature>
<evidence type="ECO:0000256" key="9">
    <source>
        <dbReference type="ARBA" id="ARBA00074363"/>
    </source>
</evidence>
<keyword evidence="4 11" id="KW-0378">Hydrolase</keyword>
<protein>
    <recommendedName>
        <fullName evidence="9">DEAD-box ATP-dependent RNA helicase RhpA</fullName>
        <ecNumber evidence="1">3.6.4.13</ecNumber>
    </recommendedName>
</protein>
<dbReference type="SMART" id="SM00490">
    <property type="entry name" value="HELICc"/>
    <property type="match status" value="1"/>
</dbReference>
<dbReference type="Proteomes" id="UP000036771">
    <property type="component" value="Unassembled WGS sequence"/>
</dbReference>
<dbReference type="FunFam" id="3.40.50.300:FF:000108">
    <property type="entry name" value="ATP-dependent RNA helicase RhlE"/>
    <property type="match status" value="1"/>
</dbReference>
<dbReference type="SMART" id="SM00487">
    <property type="entry name" value="DEXDc"/>
    <property type="match status" value="1"/>
</dbReference>
<evidence type="ECO:0000256" key="2">
    <source>
        <dbReference type="ARBA" id="ARBA00022490"/>
    </source>
</evidence>
<feature type="domain" description="Helicase C-terminal" evidence="14">
    <location>
        <begin position="216"/>
        <end position="376"/>
    </location>
</feature>
<evidence type="ECO:0000256" key="3">
    <source>
        <dbReference type="ARBA" id="ARBA00022741"/>
    </source>
</evidence>
<dbReference type="GO" id="GO:0003676">
    <property type="term" value="F:nucleic acid binding"/>
    <property type="evidence" value="ECO:0007669"/>
    <property type="project" value="InterPro"/>
</dbReference>
<dbReference type="InterPro" id="IPR044742">
    <property type="entry name" value="DEAD/DEAH_RhlB"/>
</dbReference>
<evidence type="ECO:0000256" key="4">
    <source>
        <dbReference type="ARBA" id="ARBA00022801"/>
    </source>
</evidence>
<dbReference type="EMBL" id="BBVC01000074">
    <property type="protein sequence ID" value="GAO98634.1"/>
    <property type="molecule type" value="Genomic_DNA"/>
</dbReference>
<dbReference type="EC" id="3.6.4.13" evidence="1"/>
<dbReference type="PANTHER" id="PTHR47959:SF13">
    <property type="entry name" value="ATP-DEPENDENT RNA HELICASE RHLE"/>
    <property type="match status" value="1"/>
</dbReference>
<dbReference type="GO" id="GO:0042255">
    <property type="term" value="P:ribosome assembly"/>
    <property type="evidence" value="ECO:0007669"/>
    <property type="project" value="UniProtKB-ARBA"/>
</dbReference>
<dbReference type="InterPro" id="IPR014014">
    <property type="entry name" value="RNA_helicase_DEAD_Q_motif"/>
</dbReference>
<dbReference type="GO" id="GO:0005524">
    <property type="term" value="F:ATP binding"/>
    <property type="evidence" value="ECO:0007669"/>
    <property type="project" value="UniProtKB-KW"/>
</dbReference>
<evidence type="ECO:0000259" key="13">
    <source>
        <dbReference type="PROSITE" id="PS51192"/>
    </source>
</evidence>
<evidence type="ECO:0000313" key="16">
    <source>
        <dbReference type="EMBL" id="GAO98634.1"/>
    </source>
</evidence>
<dbReference type="InterPro" id="IPR050079">
    <property type="entry name" value="DEAD_box_RNA_helicase"/>
</dbReference>
<feature type="domain" description="Helicase ATP-binding" evidence="13">
    <location>
        <begin position="32"/>
        <end position="205"/>
    </location>
</feature>
<name>A0A0K8MFH4_9PROT</name>
<dbReference type="GO" id="GO:0009266">
    <property type="term" value="P:response to temperature stimulus"/>
    <property type="evidence" value="ECO:0007669"/>
    <property type="project" value="UniProtKB-ARBA"/>
</dbReference>
<dbReference type="GO" id="GO:0003724">
    <property type="term" value="F:RNA helicase activity"/>
    <property type="evidence" value="ECO:0007669"/>
    <property type="project" value="UniProtKB-EC"/>
</dbReference>
<dbReference type="PROSITE" id="PS00039">
    <property type="entry name" value="DEAD_ATP_HELICASE"/>
    <property type="match status" value="1"/>
</dbReference>